<evidence type="ECO:0000256" key="1">
    <source>
        <dbReference type="ARBA" id="ARBA00022801"/>
    </source>
</evidence>
<name>C1F7Y7_ACIC5</name>
<dbReference type="GO" id="GO:0008061">
    <property type="term" value="F:chitin binding"/>
    <property type="evidence" value="ECO:0007669"/>
    <property type="project" value="InterPro"/>
</dbReference>
<dbReference type="OrthoDB" id="315328at2"/>
<keyword evidence="6" id="KW-1185">Reference proteome</keyword>
<evidence type="ECO:0000256" key="3">
    <source>
        <dbReference type="SAM" id="SignalP"/>
    </source>
</evidence>
<dbReference type="InParanoid" id="C1F7Y7"/>
<evidence type="ECO:0000313" key="5">
    <source>
        <dbReference type="EMBL" id="ACO31679.1"/>
    </source>
</evidence>
<dbReference type="InterPro" id="IPR001223">
    <property type="entry name" value="Glyco_hydro18_cat"/>
</dbReference>
<dbReference type="SUPFAM" id="SSF51445">
    <property type="entry name" value="(Trans)glycosidases"/>
    <property type="match status" value="1"/>
</dbReference>
<dbReference type="Gene3D" id="3.20.20.80">
    <property type="entry name" value="Glycosidases"/>
    <property type="match status" value="1"/>
</dbReference>
<dbReference type="KEGG" id="aca:ACP_0030"/>
<organism evidence="5 6">
    <name type="scientific">Acidobacterium capsulatum (strain ATCC 51196 / DSM 11244 / BCRC 80197 / JCM 7670 / NBRC 15755 / NCIMB 13165 / 161)</name>
    <dbReference type="NCBI Taxonomy" id="240015"/>
    <lineage>
        <taxon>Bacteria</taxon>
        <taxon>Pseudomonadati</taxon>
        <taxon>Acidobacteriota</taxon>
        <taxon>Terriglobia</taxon>
        <taxon>Terriglobales</taxon>
        <taxon>Acidobacteriaceae</taxon>
        <taxon>Acidobacterium</taxon>
    </lineage>
</organism>
<dbReference type="SMART" id="SM00636">
    <property type="entry name" value="Glyco_18"/>
    <property type="match status" value="1"/>
</dbReference>
<keyword evidence="1 5" id="KW-0378">Hydrolase</keyword>
<dbReference type="Proteomes" id="UP000002207">
    <property type="component" value="Chromosome"/>
</dbReference>
<feature type="chain" id="PRO_5002907495" evidence="3">
    <location>
        <begin position="20"/>
        <end position="695"/>
    </location>
</feature>
<dbReference type="EMBL" id="CP001472">
    <property type="protein sequence ID" value="ACO31679.1"/>
    <property type="molecule type" value="Genomic_DNA"/>
</dbReference>
<sequence length="695" mass="75584">MRLGSLLSLVLFFVAAALAQSTLPHFTVADHHGSVTLLGRSPSQSKTTVIPTVLVPVTLSFVANPANGRPATLSSLSAVPAVLHSPVFARFGFSDSEHTQYADALLRSAVHHAAGWHTLLGSPAVHPLHITIPPRAGYLLSDGRTGGKMAILDVEYLERRIFAQLPSEKGKLFLIVTPNAAYYTWSDATICCSWGAHGIDPATGDSFVLGTYLHAAPAIVKEQDVQPLTQQLAEFVLDPEHNSLFHGDYAHAPGNHFAAWKNPVTGRCSGTGIGSDYFLLEPTDVNLKNNFPFSKPYFASTAARMYHLQNVALPFWYGASSKSFRRQHSFPDAQILAASAQSCQSATQVSPGTLVATSQIIPKPIGKMRHEHQLIGYWTGEDSTGALFPLHDVSPQWDNIIVAFAAPVSGGPEGALRFTLPQGISSRQFKSDVASLQQQGKTVMLSLGGGGEFFKLDQSAQVPVFVQSVEHLVAKYGFRGIDLDFESPSLDLAPGDTDFRHPTTPSIVHLIAAMRQIKAHFGPKFLLSIVPEGSQVPAGYDTYGGQFGSELPIIYALRKDLSFVDIQDYNTPPMEALDGEIYQSHTVDYHAALADLLLHGFYVGGNRAQWFPPLPASKVVIGFLVGYAQPSVVSDAMRYLMTGNAPVGTHYRLSNSYGYPHLLGAMFWNIDMDRRQNYKFSNLIGPQLHHFAVQP</sequence>
<dbReference type="PANTHER" id="PTHR45708">
    <property type="entry name" value="ENDOCHITINASE"/>
    <property type="match status" value="1"/>
</dbReference>
<feature type="domain" description="GH18" evidence="4">
    <location>
        <begin position="372"/>
        <end position="691"/>
    </location>
</feature>
<evidence type="ECO:0000313" key="6">
    <source>
        <dbReference type="Proteomes" id="UP000002207"/>
    </source>
</evidence>
<dbReference type="PANTHER" id="PTHR45708:SF49">
    <property type="entry name" value="ENDOCHITINASE"/>
    <property type="match status" value="1"/>
</dbReference>
<dbReference type="GO" id="GO:0005975">
    <property type="term" value="P:carbohydrate metabolic process"/>
    <property type="evidence" value="ECO:0007669"/>
    <property type="project" value="InterPro"/>
</dbReference>
<evidence type="ECO:0000256" key="2">
    <source>
        <dbReference type="ARBA" id="ARBA00023295"/>
    </source>
</evidence>
<feature type="signal peptide" evidence="3">
    <location>
        <begin position="1"/>
        <end position="19"/>
    </location>
</feature>
<accession>C1F7Y7</accession>
<dbReference type="Pfam" id="PF00704">
    <property type="entry name" value="Glyco_hydro_18"/>
    <property type="match status" value="1"/>
</dbReference>
<reference evidence="5 6" key="1">
    <citation type="journal article" date="2009" name="Appl. Environ. Microbiol.">
        <title>Three genomes from the phylum Acidobacteria provide insight into the lifestyles of these microorganisms in soils.</title>
        <authorList>
            <person name="Ward N.L."/>
            <person name="Challacombe J.F."/>
            <person name="Janssen P.H."/>
            <person name="Henrissat B."/>
            <person name="Coutinho P.M."/>
            <person name="Wu M."/>
            <person name="Xie G."/>
            <person name="Haft D.H."/>
            <person name="Sait M."/>
            <person name="Badger J."/>
            <person name="Barabote R.D."/>
            <person name="Bradley B."/>
            <person name="Brettin T.S."/>
            <person name="Brinkac L.M."/>
            <person name="Bruce D."/>
            <person name="Creasy T."/>
            <person name="Daugherty S.C."/>
            <person name="Davidsen T.M."/>
            <person name="DeBoy R.T."/>
            <person name="Detter J.C."/>
            <person name="Dodson R.J."/>
            <person name="Durkin A.S."/>
            <person name="Ganapathy A."/>
            <person name="Gwinn-Giglio M."/>
            <person name="Han C.S."/>
            <person name="Khouri H."/>
            <person name="Kiss H."/>
            <person name="Kothari S.P."/>
            <person name="Madupu R."/>
            <person name="Nelson K.E."/>
            <person name="Nelson W.C."/>
            <person name="Paulsen I."/>
            <person name="Penn K."/>
            <person name="Ren Q."/>
            <person name="Rosovitz M.J."/>
            <person name="Selengut J.D."/>
            <person name="Shrivastava S."/>
            <person name="Sullivan S.A."/>
            <person name="Tapia R."/>
            <person name="Thompson L.S."/>
            <person name="Watkins K.L."/>
            <person name="Yang Q."/>
            <person name="Yu C."/>
            <person name="Zafar N."/>
            <person name="Zhou L."/>
            <person name="Kuske C.R."/>
        </authorList>
    </citation>
    <scope>NUCLEOTIDE SEQUENCE [LARGE SCALE GENOMIC DNA]</scope>
    <source>
        <strain evidence="6">ATCC 51196 / DSM 11244 / BCRC 80197 / JCM 7670 / NBRC 15755 / NCIMB 13165 / 161</strain>
    </source>
</reference>
<dbReference type="PROSITE" id="PS51910">
    <property type="entry name" value="GH18_2"/>
    <property type="match status" value="1"/>
</dbReference>
<evidence type="ECO:0000259" key="4">
    <source>
        <dbReference type="PROSITE" id="PS51910"/>
    </source>
</evidence>
<dbReference type="AlphaFoldDB" id="C1F7Y7"/>
<dbReference type="eggNOG" id="COG3469">
    <property type="taxonomic scope" value="Bacteria"/>
</dbReference>
<dbReference type="CAZy" id="GH18">
    <property type="family name" value="Glycoside Hydrolase Family 18"/>
</dbReference>
<proteinExistence type="predicted"/>
<dbReference type="InterPro" id="IPR011583">
    <property type="entry name" value="Chitinase_II/V-like_cat"/>
</dbReference>
<dbReference type="EC" id="3.2.1.14" evidence="5"/>
<dbReference type="GO" id="GO:0008843">
    <property type="term" value="F:endochitinase activity"/>
    <property type="evidence" value="ECO:0007669"/>
    <property type="project" value="UniProtKB-EC"/>
</dbReference>
<keyword evidence="2 5" id="KW-0326">Glycosidase</keyword>
<dbReference type="HOGENOM" id="CLU_396845_0_0_0"/>
<protein>
    <submittedName>
        <fullName evidence="5">Chitinase</fullName>
        <ecNumber evidence="5">3.2.1.14</ecNumber>
    </submittedName>
</protein>
<dbReference type="InterPro" id="IPR017853">
    <property type="entry name" value="GH"/>
</dbReference>
<gene>
    <name evidence="5" type="ordered locus">ACP_0030</name>
</gene>
<keyword evidence="3" id="KW-0732">Signal</keyword>
<dbReference type="InterPro" id="IPR050542">
    <property type="entry name" value="Glycosyl_Hydrlase18_Chitinase"/>
</dbReference>
<dbReference type="STRING" id="240015.ACP_0030"/>